<organism evidence="1 2">
    <name type="scientific">Hevea brasiliensis</name>
    <name type="common">Para rubber tree</name>
    <name type="synonym">Siphonia brasiliensis</name>
    <dbReference type="NCBI Taxonomy" id="3981"/>
    <lineage>
        <taxon>Eukaryota</taxon>
        <taxon>Viridiplantae</taxon>
        <taxon>Streptophyta</taxon>
        <taxon>Embryophyta</taxon>
        <taxon>Tracheophyta</taxon>
        <taxon>Spermatophyta</taxon>
        <taxon>Magnoliopsida</taxon>
        <taxon>eudicotyledons</taxon>
        <taxon>Gunneridae</taxon>
        <taxon>Pentapetalae</taxon>
        <taxon>rosids</taxon>
        <taxon>fabids</taxon>
        <taxon>Malpighiales</taxon>
        <taxon>Euphorbiaceae</taxon>
        <taxon>Crotonoideae</taxon>
        <taxon>Micrandreae</taxon>
        <taxon>Hevea</taxon>
    </lineage>
</organism>
<evidence type="ECO:0000313" key="1">
    <source>
        <dbReference type="EMBL" id="KAF2311621.1"/>
    </source>
</evidence>
<dbReference type="AlphaFoldDB" id="A0A6A6MCZ5"/>
<keyword evidence="2" id="KW-1185">Reference proteome</keyword>
<sequence>MRFQNLSPPLPSINSKKLTNLRQLLVKQNRESLFDIKLQPHTKASSSSSAIPIMSFRSTVRLPLKLMVNRLIGCATYSTSTSPKMKAYAPATGFGYTLGKEQSKSKAQVMVNLFQHMCPRDDIFIDYAGSAHCKQQPHVLAISAAEEEAKGDDS</sequence>
<proteinExistence type="predicted"/>
<dbReference type="EMBL" id="JAAGAX010000006">
    <property type="protein sequence ID" value="KAF2311621.1"/>
    <property type="molecule type" value="Genomic_DNA"/>
</dbReference>
<reference evidence="1 2" key="1">
    <citation type="journal article" date="2020" name="Mol. Plant">
        <title>The Chromosome-Based Rubber Tree Genome Provides New Insights into Spurge Genome Evolution and Rubber Biosynthesis.</title>
        <authorList>
            <person name="Liu J."/>
            <person name="Shi C."/>
            <person name="Shi C.C."/>
            <person name="Li W."/>
            <person name="Zhang Q.J."/>
            <person name="Zhang Y."/>
            <person name="Li K."/>
            <person name="Lu H.F."/>
            <person name="Shi C."/>
            <person name="Zhu S.T."/>
            <person name="Xiao Z.Y."/>
            <person name="Nan H."/>
            <person name="Yue Y."/>
            <person name="Zhu X.G."/>
            <person name="Wu Y."/>
            <person name="Hong X.N."/>
            <person name="Fan G.Y."/>
            <person name="Tong Y."/>
            <person name="Zhang D."/>
            <person name="Mao C.L."/>
            <person name="Liu Y.L."/>
            <person name="Hao S.J."/>
            <person name="Liu W.Q."/>
            <person name="Lv M.Q."/>
            <person name="Zhang H.B."/>
            <person name="Liu Y."/>
            <person name="Hu-Tang G.R."/>
            <person name="Wang J.P."/>
            <person name="Wang J.H."/>
            <person name="Sun Y.H."/>
            <person name="Ni S.B."/>
            <person name="Chen W.B."/>
            <person name="Zhang X.C."/>
            <person name="Jiao Y.N."/>
            <person name="Eichler E.E."/>
            <person name="Li G.H."/>
            <person name="Liu X."/>
            <person name="Gao L.Z."/>
        </authorList>
    </citation>
    <scope>NUCLEOTIDE SEQUENCE [LARGE SCALE GENOMIC DNA]</scope>
    <source>
        <strain evidence="2">cv. GT1</strain>
        <tissue evidence="1">Leaf</tissue>
    </source>
</reference>
<accession>A0A6A6MCZ5</accession>
<evidence type="ECO:0000313" key="2">
    <source>
        <dbReference type="Proteomes" id="UP000467840"/>
    </source>
</evidence>
<comment type="caution">
    <text evidence="1">The sequence shown here is derived from an EMBL/GenBank/DDBJ whole genome shotgun (WGS) entry which is preliminary data.</text>
</comment>
<protein>
    <submittedName>
        <fullName evidence="1">Uncharacterized protein</fullName>
    </submittedName>
</protein>
<gene>
    <name evidence="1" type="ORF">GH714_025304</name>
</gene>
<name>A0A6A6MCZ5_HEVBR</name>
<dbReference type="Proteomes" id="UP000467840">
    <property type="component" value="Chromosome 14"/>
</dbReference>